<protein>
    <submittedName>
        <fullName evidence="1">Uncharacterized protein</fullName>
    </submittedName>
</protein>
<reference evidence="1" key="1">
    <citation type="submission" date="2016-10" db="EMBL/GenBank/DDBJ databases">
        <title>Sequence of Gallionella enrichment culture.</title>
        <authorList>
            <person name="Poehlein A."/>
            <person name="Muehling M."/>
            <person name="Daniel R."/>
        </authorList>
    </citation>
    <scope>NUCLEOTIDE SEQUENCE</scope>
</reference>
<name>A0A1J5RG22_9ZZZZ</name>
<accession>A0A1J5RG22</accession>
<proteinExistence type="predicted"/>
<dbReference type="EMBL" id="MLJW01000174">
    <property type="protein sequence ID" value="OIQ95064.1"/>
    <property type="molecule type" value="Genomic_DNA"/>
</dbReference>
<comment type="caution">
    <text evidence="1">The sequence shown here is derived from an EMBL/GenBank/DDBJ whole genome shotgun (WGS) entry which is preliminary data.</text>
</comment>
<dbReference type="AlphaFoldDB" id="A0A1J5RG22"/>
<sequence>MQDLRTSQHKTAVVLQEGIAQRSCLACVIPVGWVKTAEGHPYARMPNG</sequence>
<evidence type="ECO:0000313" key="1">
    <source>
        <dbReference type="EMBL" id="OIQ95064.1"/>
    </source>
</evidence>
<organism evidence="1">
    <name type="scientific">mine drainage metagenome</name>
    <dbReference type="NCBI Taxonomy" id="410659"/>
    <lineage>
        <taxon>unclassified sequences</taxon>
        <taxon>metagenomes</taxon>
        <taxon>ecological metagenomes</taxon>
    </lineage>
</organism>
<gene>
    <name evidence="1" type="ORF">GALL_229880</name>
</gene>